<dbReference type="InterPro" id="IPR051294">
    <property type="entry name" value="HORMA_MeioticProgression"/>
</dbReference>
<dbReference type="AlphaFoldDB" id="A0A9P6ECJ8"/>
<evidence type="ECO:0000256" key="6">
    <source>
        <dbReference type="SAM" id="Coils"/>
    </source>
</evidence>
<evidence type="ECO:0000256" key="5">
    <source>
        <dbReference type="ARBA" id="ARBA00023254"/>
    </source>
</evidence>
<dbReference type="Pfam" id="PF02301">
    <property type="entry name" value="HORMA"/>
    <property type="match status" value="1"/>
</dbReference>
<evidence type="ECO:0000259" key="8">
    <source>
        <dbReference type="PROSITE" id="PS50815"/>
    </source>
</evidence>
<organism evidence="9 10">
    <name type="scientific">Crepidotus variabilis</name>
    <dbReference type="NCBI Taxonomy" id="179855"/>
    <lineage>
        <taxon>Eukaryota</taxon>
        <taxon>Fungi</taxon>
        <taxon>Dikarya</taxon>
        <taxon>Basidiomycota</taxon>
        <taxon>Agaricomycotina</taxon>
        <taxon>Agaricomycetes</taxon>
        <taxon>Agaricomycetidae</taxon>
        <taxon>Agaricales</taxon>
        <taxon>Agaricineae</taxon>
        <taxon>Crepidotaceae</taxon>
        <taxon>Crepidotus</taxon>
    </lineage>
</organism>
<feature type="compositionally biased region" description="Basic residues" evidence="7">
    <location>
        <begin position="643"/>
        <end position="652"/>
    </location>
</feature>
<sequence>MQAQQVRTTNQTINYTQSLAAVQMLLHAGLGSIAYLRNLLPDDNFSPCHFTSAEDFSNKNPSFELSPQESSDARKTKNSLSIMRIMRNLSSEADRLLNYLEFGIFDALEKCYLRSFIFAIYLDSKDPTNIVEAYTFNFRYHTVPGSKTPLPVMTLGRQTKDRDDPVAQAIKNGKAPTLKEVRASVKTLVKTLINAMHSMDSLPRRRYATFKVYYTEETPMDYEPPHFHSGDVEKDKWYFMTHDFDEVPDRYNIGKLATGHHTVKLTVTSIASFIPPPLTQDKDTSTMTPLQEVNLSMREAENQLEDAEKRALVYSADQEVDLDTDADAESEDDLGYVRQADGVYAPAGMPVPIGIRGEEGAINPIPVESTIEEAQFDGVSEKIVTNLQDMAPVEAQATELEETQPLFETPKRKTSTLPASSAPAESQSTPTWPRGLDPEMLENMSIGGTDNRDCEMLDLETQRPVDSSMESIESFERTPTADPEPIERTSSTVAIIQDKGLDCECTIEMDDESCFCEGGCGRWFHVWCMGFHSAKDPRMPKKFICFDCRAKASVDWDFIKMSIYPRTLEKFCELTIFRRAIKVAEQTRNFLATEFYRAYADARQINVGTGCTAVLGAQLVKQLEEQEFIHKETAMTPDQQKTGKGKGKTKARPKRNIQKLRYVFNFSIQSKPQYMDYFKPDDRSVENRLLGISMMVPKRPVEETQTQAETQPLAPPNKGSKRGSFEVEVEEDERPLKKVKISVAMAVDLAE</sequence>
<evidence type="ECO:0000256" key="3">
    <source>
        <dbReference type="ARBA" id="ARBA00022454"/>
    </source>
</evidence>
<dbReference type="InterPro" id="IPR013083">
    <property type="entry name" value="Znf_RING/FYVE/PHD"/>
</dbReference>
<dbReference type="GO" id="GO:0051598">
    <property type="term" value="P:meiotic recombination checkpoint signaling"/>
    <property type="evidence" value="ECO:0007669"/>
    <property type="project" value="TreeGrafter"/>
</dbReference>
<dbReference type="InterPro" id="IPR003511">
    <property type="entry name" value="HORMA_dom"/>
</dbReference>
<dbReference type="Gene3D" id="3.30.900.10">
    <property type="entry name" value="HORMA domain"/>
    <property type="match status" value="1"/>
</dbReference>
<evidence type="ECO:0000313" key="9">
    <source>
        <dbReference type="EMBL" id="KAF9526943.1"/>
    </source>
</evidence>
<feature type="region of interest" description="Disordered" evidence="7">
    <location>
        <begin position="463"/>
        <end position="486"/>
    </location>
</feature>
<comment type="caution">
    <text evidence="9">The sequence shown here is derived from an EMBL/GenBank/DDBJ whole genome shotgun (WGS) entry which is preliminary data.</text>
</comment>
<dbReference type="InterPro" id="IPR011011">
    <property type="entry name" value="Znf_FYVE_PHD"/>
</dbReference>
<evidence type="ECO:0000256" key="2">
    <source>
        <dbReference type="ARBA" id="ARBA00004286"/>
    </source>
</evidence>
<dbReference type="SUPFAM" id="SSF57903">
    <property type="entry name" value="FYVE/PHD zinc finger"/>
    <property type="match status" value="1"/>
</dbReference>
<feature type="domain" description="HORMA" evidence="8">
    <location>
        <begin position="16"/>
        <end position="267"/>
    </location>
</feature>
<dbReference type="GO" id="GO:0005694">
    <property type="term" value="C:chromosome"/>
    <property type="evidence" value="ECO:0007669"/>
    <property type="project" value="UniProtKB-SubCell"/>
</dbReference>
<proteinExistence type="predicted"/>
<feature type="region of interest" description="Disordered" evidence="7">
    <location>
        <begin position="400"/>
        <end position="438"/>
    </location>
</feature>
<keyword evidence="4" id="KW-0539">Nucleus</keyword>
<dbReference type="EMBL" id="MU157865">
    <property type="protein sequence ID" value="KAF9526943.1"/>
    <property type="molecule type" value="Genomic_DNA"/>
</dbReference>
<evidence type="ECO:0000256" key="1">
    <source>
        <dbReference type="ARBA" id="ARBA00004123"/>
    </source>
</evidence>
<dbReference type="GO" id="GO:0007130">
    <property type="term" value="P:synaptonemal complex assembly"/>
    <property type="evidence" value="ECO:0007669"/>
    <property type="project" value="TreeGrafter"/>
</dbReference>
<feature type="compositionally biased region" description="Polar residues" evidence="7">
    <location>
        <begin position="415"/>
        <end position="431"/>
    </location>
</feature>
<comment type="subcellular location">
    <subcellularLocation>
        <location evidence="2">Chromosome</location>
    </subcellularLocation>
    <subcellularLocation>
        <location evidence="1">Nucleus</location>
    </subcellularLocation>
</comment>
<dbReference type="PROSITE" id="PS50815">
    <property type="entry name" value="HORMA"/>
    <property type="match status" value="1"/>
</dbReference>
<dbReference type="Gene3D" id="3.30.40.10">
    <property type="entry name" value="Zinc/RING finger domain, C3HC4 (zinc finger)"/>
    <property type="match status" value="1"/>
</dbReference>
<evidence type="ECO:0000256" key="7">
    <source>
        <dbReference type="SAM" id="MobiDB-lite"/>
    </source>
</evidence>
<dbReference type="PANTHER" id="PTHR48225:SF7">
    <property type="entry name" value="MEIOSIS-SPECIFIC PROTEIN HOP1"/>
    <property type="match status" value="1"/>
</dbReference>
<accession>A0A9P6ECJ8</accession>
<dbReference type="Proteomes" id="UP000807306">
    <property type="component" value="Unassembled WGS sequence"/>
</dbReference>
<gene>
    <name evidence="9" type="ORF">CPB83DRAFT_895593</name>
</gene>
<dbReference type="SUPFAM" id="SSF56019">
    <property type="entry name" value="The spindle assembly checkpoint protein mad2"/>
    <property type="match status" value="1"/>
</dbReference>
<dbReference type="OrthoDB" id="1928087at2759"/>
<feature type="region of interest" description="Disordered" evidence="7">
    <location>
        <begin position="632"/>
        <end position="652"/>
    </location>
</feature>
<feature type="region of interest" description="Disordered" evidence="7">
    <location>
        <begin position="701"/>
        <end position="732"/>
    </location>
</feature>
<reference evidence="9" key="1">
    <citation type="submission" date="2020-11" db="EMBL/GenBank/DDBJ databases">
        <authorList>
            <consortium name="DOE Joint Genome Institute"/>
            <person name="Ahrendt S."/>
            <person name="Riley R."/>
            <person name="Andreopoulos W."/>
            <person name="Labutti K."/>
            <person name="Pangilinan J."/>
            <person name="Ruiz-Duenas F.J."/>
            <person name="Barrasa J.M."/>
            <person name="Sanchez-Garcia M."/>
            <person name="Camarero S."/>
            <person name="Miyauchi S."/>
            <person name="Serrano A."/>
            <person name="Linde D."/>
            <person name="Babiker R."/>
            <person name="Drula E."/>
            <person name="Ayuso-Fernandez I."/>
            <person name="Pacheco R."/>
            <person name="Padilla G."/>
            <person name="Ferreira P."/>
            <person name="Barriuso J."/>
            <person name="Kellner H."/>
            <person name="Castanera R."/>
            <person name="Alfaro M."/>
            <person name="Ramirez L."/>
            <person name="Pisabarro A.G."/>
            <person name="Kuo A."/>
            <person name="Tritt A."/>
            <person name="Lipzen A."/>
            <person name="He G."/>
            <person name="Yan M."/>
            <person name="Ng V."/>
            <person name="Cullen D."/>
            <person name="Martin F."/>
            <person name="Rosso M.-N."/>
            <person name="Henrissat B."/>
            <person name="Hibbett D."/>
            <person name="Martinez A.T."/>
            <person name="Grigoriev I.V."/>
        </authorList>
    </citation>
    <scope>NUCLEOTIDE SEQUENCE</scope>
    <source>
        <strain evidence="9">CBS 506.95</strain>
    </source>
</reference>
<evidence type="ECO:0000256" key="4">
    <source>
        <dbReference type="ARBA" id="ARBA00023242"/>
    </source>
</evidence>
<feature type="coiled-coil region" evidence="6">
    <location>
        <begin position="290"/>
        <end position="317"/>
    </location>
</feature>
<evidence type="ECO:0000313" key="10">
    <source>
        <dbReference type="Proteomes" id="UP000807306"/>
    </source>
</evidence>
<dbReference type="GO" id="GO:0005634">
    <property type="term" value="C:nucleus"/>
    <property type="evidence" value="ECO:0007669"/>
    <property type="project" value="UniProtKB-SubCell"/>
</dbReference>
<keyword evidence="6" id="KW-0175">Coiled coil</keyword>
<keyword evidence="3" id="KW-0158">Chromosome</keyword>
<keyword evidence="10" id="KW-1185">Reference proteome</keyword>
<dbReference type="PANTHER" id="PTHR48225">
    <property type="entry name" value="HORMA DOMAIN-CONTAINING PROTEIN 1"/>
    <property type="match status" value="1"/>
</dbReference>
<keyword evidence="5" id="KW-0469">Meiosis</keyword>
<dbReference type="InterPro" id="IPR036570">
    <property type="entry name" value="HORMA_dom_sf"/>
</dbReference>
<protein>
    <submittedName>
        <fullName evidence="9">HORMA domain-containing protein</fullName>
    </submittedName>
</protein>
<name>A0A9P6ECJ8_9AGAR</name>